<accession>A0AAD6XA45</accession>
<feature type="compositionally biased region" description="Acidic residues" evidence="1">
    <location>
        <begin position="1069"/>
        <end position="1107"/>
    </location>
</feature>
<organism evidence="2 3">
    <name type="scientific">Mycena alexandri</name>
    <dbReference type="NCBI Taxonomy" id="1745969"/>
    <lineage>
        <taxon>Eukaryota</taxon>
        <taxon>Fungi</taxon>
        <taxon>Dikarya</taxon>
        <taxon>Basidiomycota</taxon>
        <taxon>Agaricomycotina</taxon>
        <taxon>Agaricomycetes</taxon>
        <taxon>Agaricomycetidae</taxon>
        <taxon>Agaricales</taxon>
        <taxon>Marasmiineae</taxon>
        <taxon>Mycenaceae</taxon>
        <taxon>Mycena</taxon>
    </lineage>
</organism>
<dbReference type="InterPro" id="IPR019026">
    <property type="entry name" value="Peptidase_M64_IgA"/>
</dbReference>
<dbReference type="Gene3D" id="3.40.390.10">
    <property type="entry name" value="Collagenase (Catalytic Domain)"/>
    <property type="match status" value="1"/>
</dbReference>
<reference evidence="2" key="1">
    <citation type="submission" date="2023-03" db="EMBL/GenBank/DDBJ databases">
        <title>Massive genome expansion in bonnet fungi (Mycena s.s.) driven by repeated elements and novel gene families across ecological guilds.</title>
        <authorList>
            <consortium name="Lawrence Berkeley National Laboratory"/>
            <person name="Harder C.B."/>
            <person name="Miyauchi S."/>
            <person name="Viragh M."/>
            <person name="Kuo A."/>
            <person name="Thoen E."/>
            <person name="Andreopoulos B."/>
            <person name="Lu D."/>
            <person name="Skrede I."/>
            <person name="Drula E."/>
            <person name="Henrissat B."/>
            <person name="Morin E."/>
            <person name="Kohler A."/>
            <person name="Barry K."/>
            <person name="LaButti K."/>
            <person name="Morin E."/>
            <person name="Salamov A."/>
            <person name="Lipzen A."/>
            <person name="Mereny Z."/>
            <person name="Hegedus B."/>
            <person name="Baldrian P."/>
            <person name="Stursova M."/>
            <person name="Weitz H."/>
            <person name="Taylor A."/>
            <person name="Grigoriev I.V."/>
            <person name="Nagy L.G."/>
            <person name="Martin F."/>
            <person name="Kauserud H."/>
        </authorList>
    </citation>
    <scope>NUCLEOTIDE SEQUENCE</scope>
    <source>
        <strain evidence="2">CBHHK200</strain>
    </source>
</reference>
<feature type="compositionally biased region" description="Low complexity" evidence="1">
    <location>
        <begin position="647"/>
        <end position="687"/>
    </location>
</feature>
<dbReference type="Pfam" id="PF09471">
    <property type="entry name" value="Peptidase_M64"/>
    <property type="match status" value="1"/>
</dbReference>
<gene>
    <name evidence="2" type="ORF">C8F04DRAFT_1393428</name>
</gene>
<dbReference type="EMBL" id="JARJCM010000035">
    <property type="protein sequence ID" value="KAJ7037734.1"/>
    <property type="molecule type" value="Genomic_DNA"/>
</dbReference>
<protein>
    <submittedName>
        <fullName evidence="2">IgA peptidase M64-domain-containing protein</fullName>
    </submittedName>
</protein>
<evidence type="ECO:0000313" key="3">
    <source>
        <dbReference type="Proteomes" id="UP001218188"/>
    </source>
</evidence>
<feature type="compositionally biased region" description="Basic residues" evidence="1">
    <location>
        <begin position="688"/>
        <end position="698"/>
    </location>
</feature>
<evidence type="ECO:0000313" key="2">
    <source>
        <dbReference type="EMBL" id="KAJ7037734.1"/>
    </source>
</evidence>
<dbReference type="AlphaFoldDB" id="A0AAD6XA45"/>
<proteinExistence type="predicted"/>
<comment type="caution">
    <text evidence="2">The sequence shown here is derived from an EMBL/GenBank/DDBJ whole genome shotgun (WGS) entry which is preliminary data.</text>
</comment>
<dbReference type="InterPro" id="IPR024079">
    <property type="entry name" value="MetalloPept_cat_dom_sf"/>
</dbReference>
<name>A0AAD6XA45_9AGAR</name>
<dbReference type="Proteomes" id="UP001218188">
    <property type="component" value="Unassembled WGS sequence"/>
</dbReference>
<keyword evidence="3" id="KW-1185">Reference proteome</keyword>
<evidence type="ECO:0000256" key="1">
    <source>
        <dbReference type="SAM" id="MobiDB-lite"/>
    </source>
</evidence>
<feature type="region of interest" description="Disordered" evidence="1">
    <location>
        <begin position="617"/>
        <end position="710"/>
    </location>
</feature>
<sequence>MAEPDVAFEFGHYSGHVDSNSNDLHSQHPTGRVAPSKCVHEDVYDELKHELALSFDNRAQVAFADNLNSELEEEEDFAGVPIPPLEIIPLAVSGPSSNRVDLIFFADGYLEEERDKFFEDATRLADDISGNKTFNTVKPLMNFWAAFTASKESGVGVGGEPKDTPFGLYRDGTELRGVYYAHPKVAAAACKSLGDRCDYPILLGNDPLYGGLGGRFTVITPSLANGALILRHELGHSIIKVGEEYDGGFAYFGVDAHKNLSKPVPWAHWLTNSTSSKSKTESDDSTKSEVRVERAVMPMQEYAWTLLNTSAPWAVDFESSGSYARHLVRFSVSGMPAAADLKVELDGEDLQWVPREHIGKDRWHYDVYRDGGLPAGKHRLSFTLLEGKREGEAQVCNVEVLEFGDEDEFVSTPGHYSLYPTFSITNETSYRPTNEDCLMRQVTTPNFCKACIEGLWLALLRDVNLIDGIEETCIESSAKSVLSLHLVPLAQFRTFAVSGLDETYSVTWSKDGVEVPELANKTQVEVVEGVYGVEVQYKTSEVRVDTQPASAMTAASWRLTGVGPTVAMALAWRWLGVGQSIKESGRCEKHAHTHDDCIVQHLALYHYHVFGPPFTASSGASDRKAGPAGDSDTEPSSSTKRSRKDNTSGPTGSGPSTSTGATNTGGAQSAGTSGGTTNAAANDASTKTKTRARNRWGIRPKEVPENAKPTQKAFQRFIRGICGLLTQTDVLPSAIEAQKHYGKRFADVDDVREHMRGLVDESRTSVSAAKDLATKLIRDAKRITGPIANDIARIPEAHLATVFTMILKSGLKGFCPDLDGPVQSTYNQLHRHLAVSAFQFLSSSFALAALEVNARVAEDTELLGDMYDNYTYGTLAQKTRMERRRPGSLSDSIKHNNEFKARGRLAKVRFDTAARLGLRKPVQRMAFVQEAHSDDEHGAQRSVREKPGRNPVVGMFFQEELDPAAEQYRRRNAKAGQVKPQTRVRSDPLLPASDFGVILPDNVPIDYFTPEFFNALTLKERARYVNTGVAFPLEDFAFDEAHEEWKTMGKKEFMEMYGDDVLAQYDVPTQEEIDEIPESDVEDDEDIEINLEDTDDESGMDVDDEEV</sequence>
<feature type="region of interest" description="Disordered" evidence="1">
    <location>
        <begin position="1066"/>
        <end position="1107"/>
    </location>
</feature>
<dbReference type="GO" id="GO:0008237">
    <property type="term" value="F:metallopeptidase activity"/>
    <property type="evidence" value="ECO:0007669"/>
    <property type="project" value="InterPro"/>
</dbReference>